<dbReference type="InterPro" id="IPR027417">
    <property type="entry name" value="P-loop_NTPase"/>
</dbReference>
<accession>X1TLJ7</accession>
<dbReference type="Pfam" id="PF01637">
    <property type="entry name" value="ATPase_2"/>
    <property type="match status" value="1"/>
</dbReference>
<dbReference type="GO" id="GO:0005524">
    <property type="term" value="F:ATP binding"/>
    <property type="evidence" value="ECO:0007669"/>
    <property type="project" value="InterPro"/>
</dbReference>
<proteinExistence type="predicted"/>
<dbReference type="PANTHER" id="PTHR34704">
    <property type="entry name" value="ATPASE"/>
    <property type="match status" value="1"/>
</dbReference>
<dbReference type="CDD" id="cd18722">
    <property type="entry name" value="PIN_NicB-like"/>
    <property type="match status" value="1"/>
</dbReference>
<dbReference type="SUPFAM" id="SSF52540">
    <property type="entry name" value="P-loop containing nucleoside triphosphate hydrolases"/>
    <property type="match status" value="1"/>
</dbReference>
<evidence type="ECO:0000259" key="1">
    <source>
        <dbReference type="Pfam" id="PF01637"/>
    </source>
</evidence>
<reference evidence="2" key="1">
    <citation type="journal article" date="2014" name="Front. Microbiol.">
        <title>High frequency of phylogenetically diverse reductive dehalogenase-homologous genes in deep subseafloor sedimentary metagenomes.</title>
        <authorList>
            <person name="Kawai M."/>
            <person name="Futagami T."/>
            <person name="Toyoda A."/>
            <person name="Takaki Y."/>
            <person name="Nishi S."/>
            <person name="Hori S."/>
            <person name="Arai W."/>
            <person name="Tsubouchi T."/>
            <person name="Morono Y."/>
            <person name="Uchiyama I."/>
            <person name="Ito T."/>
            <person name="Fujiyama A."/>
            <person name="Inagaki F."/>
            <person name="Takami H."/>
        </authorList>
    </citation>
    <scope>NUCLEOTIDE SEQUENCE</scope>
    <source>
        <strain evidence="2">Expedition CK06-06</strain>
    </source>
</reference>
<dbReference type="EMBL" id="BARW01033100">
    <property type="protein sequence ID" value="GAJ06134.1"/>
    <property type="molecule type" value="Genomic_DNA"/>
</dbReference>
<dbReference type="InterPro" id="IPR011579">
    <property type="entry name" value="ATPase_dom"/>
</dbReference>
<dbReference type="Gene3D" id="3.40.50.300">
    <property type="entry name" value="P-loop containing nucleotide triphosphate hydrolases"/>
    <property type="match status" value="1"/>
</dbReference>
<sequence length="238" mass="27641">GKTELLRQFSKNKKHLFFSSDLSSEQEQLKQFSEKIFQLTGESFLQTQPFGSWEALLRYIFDHLVSKMPLIIIDEFPYLCISNTALPSILQKIWDEKGKESNIFLILCGSYMSFMEKEVLGSKSPLFGRRTGQIALHPLSFEDLKLFFPRYSEEERTDVNIAIYLFKLAIQDKFDKAYIISGDSDLIPSIEAVKILFPHKQIGVTIPIGRRAELLKQKCEKLDNSCPYYSKIYNYSKY</sequence>
<dbReference type="PANTHER" id="PTHR34704:SF1">
    <property type="entry name" value="ATPASE"/>
    <property type="match status" value="1"/>
</dbReference>
<evidence type="ECO:0000313" key="2">
    <source>
        <dbReference type="EMBL" id="GAJ06134.1"/>
    </source>
</evidence>
<name>X1TLJ7_9ZZZZ</name>
<feature type="non-terminal residue" evidence="2">
    <location>
        <position position="1"/>
    </location>
</feature>
<feature type="domain" description="ATPase" evidence="1">
    <location>
        <begin position="1"/>
        <end position="155"/>
    </location>
</feature>
<dbReference type="GO" id="GO:0004540">
    <property type="term" value="F:RNA nuclease activity"/>
    <property type="evidence" value="ECO:0007669"/>
    <property type="project" value="InterPro"/>
</dbReference>
<comment type="caution">
    <text evidence="2">The sequence shown here is derived from an EMBL/GenBank/DDBJ whole genome shotgun (WGS) entry which is preliminary data.</text>
</comment>
<dbReference type="AlphaFoldDB" id="X1TLJ7"/>
<protein>
    <recommendedName>
        <fullName evidence="1">ATPase domain-containing protein</fullName>
    </recommendedName>
</protein>
<organism evidence="2">
    <name type="scientific">marine sediment metagenome</name>
    <dbReference type="NCBI Taxonomy" id="412755"/>
    <lineage>
        <taxon>unclassified sequences</taxon>
        <taxon>metagenomes</taxon>
        <taxon>ecological metagenomes</taxon>
    </lineage>
</organism>
<feature type="non-terminal residue" evidence="2">
    <location>
        <position position="238"/>
    </location>
</feature>
<gene>
    <name evidence="2" type="ORF">S12H4_52213</name>
</gene>